<dbReference type="AlphaFoldDB" id="A0AAP0EZB7"/>
<keyword evidence="3" id="KW-1185">Reference proteome</keyword>
<evidence type="ECO:0000256" key="1">
    <source>
        <dbReference type="SAM" id="Phobius"/>
    </source>
</evidence>
<keyword evidence="1" id="KW-1133">Transmembrane helix</keyword>
<dbReference type="Proteomes" id="UP001420932">
    <property type="component" value="Unassembled WGS sequence"/>
</dbReference>
<reference evidence="2 3" key="1">
    <citation type="submission" date="2024-01" db="EMBL/GenBank/DDBJ databases">
        <title>Genome assemblies of Stephania.</title>
        <authorList>
            <person name="Yang L."/>
        </authorList>
    </citation>
    <scope>NUCLEOTIDE SEQUENCE [LARGE SCALE GENOMIC DNA]</scope>
    <source>
        <strain evidence="2">YNDBR</strain>
        <tissue evidence="2">Leaf</tissue>
    </source>
</reference>
<accession>A0AAP0EZB7</accession>
<keyword evidence="1" id="KW-0472">Membrane</keyword>
<sequence>MVLKLGLLGAASSTNCRPQRYPDNGTDTTLRVTAALNMKNRKERILVYLRSKYYVEFSNWSLGCMTALGLVLHIFFERVY</sequence>
<name>A0AAP0EZB7_9MAGN</name>
<dbReference type="EMBL" id="JBBNAF010000011">
    <property type="protein sequence ID" value="KAK9097779.1"/>
    <property type="molecule type" value="Genomic_DNA"/>
</dbReference>
<protein>
    <submittedName>
        <fullName evidence="2">Uncharacterized protein</fullName>
    </submittedName>
</protein>
<comment type="caution">
    <text evidence="2">The sequence shown here is derived from an EMBL/GenBank/DDBJ whole genome shotgun (WGS) entry which is preliminary data.</text>
</comment>
<evidence type="ECO:0000313" key="3">
    <source>
        <dbReference type="Proteomes" id="UP001420932"/>
    </source>
</evidence>
<evidence type="ECO:0000313" key="2">
    <source>
        <dbReference type="EMBL" id="KAK9097779.1"/>
    </source>
</evidence>
<keyword evidence="1" id="KW-0812">Transmembrane</keyword>
<gene>
    <name evidence="2" type="ORF">Syun_024824</name>
</gene>
<organism evidence="2 3">
    <name type="scientific">Stephania yunnanensis</name>
    <dbReference type="NCBI Taxonomy" id="152371"/>
    <lineage>
        <taxon>Eukaryota</taxon>
        <taxon>Viridiplantae</taxon>
        <taxon>Streptophyta</taxon>
        <taxon>Embryophyta</taxon>
        <taxon>Tracheophyta</taxon>
        <taxon>Spermatophyta</taxon>
        <taxon>Magnoliopsida</taxon>
        <taxon>Ranunculales</taxon>
        <taxon>Menispermaceae</taxon>
        <taxon>Menispermoideae</taxon>
        <taxon>Cissampelideae</taxon>
        <taxon>Stephania</taxon>
    </lineage>
</organism>
<proteinExistence type="predicted"/>
<feature type="transmembrane region" description="Helical" evidence="1">
    <location>
        <begin position="57"/>
        <end position="76"/>
    </location>
</feature>